<feature type="transmembrane region" description="Helical" evidence="6">
    <location>
        <begin position="60"/>
        <end position="78"/>
    </location>
</feature>
<dbReference type="InterPro" id="IPR002293">
    <property type="entry name" value="AA/rel_permease1"/>
</dbReference>
<evidence type="ECO:0000256" key="5">
    <source>
        <dbReference type="ARBA" id="ARBA00023136"/>
    </source>
</evidence>
<organism evidence="7 8">
    <name type="scientific">Kwoniella mangroviensis CBS 10435</name>
    <dbReference type="NCBI Taxonomy" id="1331196"/>
    <lineage>
        <taxon>Eukaryota</taxon>
        <taxon>Fungi</taxon>
        <taxon>Dikarya</taxon>
        <taxon>Basidiomycota</taxon>
        <taxon>Agaricomycotina</taxon>
        <taxon>Tremellomycetes</taxon>
        <taxon>Tremellales</taxon>
        <taxon>Cryptococcaceae</taxon>
        <taxon>Kwoniella</taxon>
    </lineage>
</organism>
<feature type="transmembrane region" description="Helical" evidence="6">
    <location>
        <begin position="183"/>
        <end position="202"/>
    </location>
</feature>
<keyword evidence="5 6" id="KW-0472">Membrane</keyword>
<dbReference type="GO" id="GO:0022857">
    <property type="term" value="F:transmembrane transporter activity"/>
    <property type="evidence" value="ECO:0007669"/>
    <property type="project" value="InterPro"/>
</dbReference>
<dbReference type="AlphaFoldDB" id="A0A1B9J369"/>
<keyword evidence="3 6" id="KW-0812">Transmembrane</keyword>
<feature type="transmembrane region" description="Helical" evidence="6">
    <location>
        <begin position="344"/>
        <end position="364"/>
    </location>
</feature>
<feature type="transmembrane region" description="Helical" evidence="6">
    <location>
        <begin position="465"/>
        <end position="487"/>
    </location>
</feature>
<evidence type="ECO:0000256" key="2">
    <source>
        <dbReference type="ARBA" id="ARBA00022448"/>
    </source>
</evidence>
<dbReference type="Proteomes" id="UP000092583">
    <property type="component" value="Unassembled WGS sequence"/>
</dbReference>
<dbReference type="GO" id="GO:0016020">
    <property type="term" value="C:membrane"/>
    <property type="evidence" value="ECO:0007669"/>
    <property type="project" value="UniProtKB-SubCell"/>
</dbReference>
<sequence>MSSTSQDKVLTPSAKTTSTNINILETGSGDISDSNGEVDVGDDILHNLGYDSQLNRTRSFGHIFSMTVTCLAVPYGMGSALYTSIIGGGPATMIWGSVLACFFYWMQVYSLGELAARFPTAAGPYYWTYQTASPRMRVFLSYLTGWIILTGVIIVSLSVAFGLAQHLVATVNITHPDYVAPQWVYILICYALLLVASSPVILKPDLLPVLDKINFVWTWTYQLVYIIVLLTTAKQSRRSAKFAFTHYEPTYSGWGQGFTFFIGLLPSAFANCSIGLVTAMAEEVKNPSRNIPRAMTWTMPCSMILSWAYALPLTFTLPDMDVLLEAPGGVVLPYAFKLIIGNDAGAVIMTLGIMGIGFFCLIAINTTASRMLWSFSRDHAVPGSALWSRTTSKGNIPLAIGQSVAIQSLLCLIDLGSRLAFNSFVSAAILAFNFGYAVPVLCNLCSRRRAIKTITFSYSKQIGRYCNLGQLTWTCLAAVLFSMPVGLPVAAESMNYAAVVLFGFITITTIWYLVYARKVYRGPPQVASQVETDL</sequence>
<name>A0A1B9J369_9TREE</name>
<feature type="transmembrane region" description="Helical" evidence="6">
    <location>
        <begin position="84"/>
        <end position="105"/>
    </location>
</feature>
<dbReference type="Pfam" id="PF13520">
    <property type="entry name" value="AA_permease_2"/>
    <property type="match status" value="1"/>
</dbReference>
<evidence type="ECO:0000256" key="3">
    <source>
        <dbReference type="ARBA" id="ARBA00022692"/>
    </source>
</evidence>
<dbReference type="Gene3D" id="1.20.1740.10">
    <property type="entry name" value="Amino acid/polyamine transporter I"/>
    <property type="match status" value="1"/>
</dbReference>
<reference evidence="8" key="2">
    <citation type="submission" date="2013-12" db="EMBL/GenBank/DDBJ databases">
        <title>Evolution of pathogenesis and genome organization in the Tremellales.</title>
        <authorList>
            <person name="Cuomo C."/>
            <person name="Litvintseva A."/>
            <person name="Heitman J."/>
            <person name="Chen Y."/>
            <person name="Sun S."/>
            <person name="Springer D."/>
            <person name="Dromer F."/>
            <person name="Young S."/>
            <person name="Zeng Q."/>
            <person name="Chapman S."/>
            <person name="Gujja S."/>
            <person name="Saif S."/>
            <person name="Birren B."/>
        </authorList>
    </citation>
    <scope>NUCLEOTIDE SEQUENCE [LARGE SCALE GENOMIC DNA]</scope>
    <source>
        <strain evidence="8">CBS 10435</strain>
    </source>
</reference>
<keyword evidence="8" id="KW-1185">Reference proteome</keyword>
<feature type="transmembrane region" description="Helical" evidence="6">
    <location>
        <begin position="421"/>
        <end position="444"/>
    </location>
</feature>
<dbReference type="OrthoDB" id="3900342at2759"/>
<reference evidence="7 8" key="1">
    <citation type="submission" date="2013-07" db="EMBL/GenBank/DDBJ databases">
        <title>The Genome Sequence of Kwoniella mangroviensis CBS10435.</title>
        <authorList>
            <consortium name="The Broad Institute Genome Sequencing Platform"/>
            <person name="Cuomo C."/>
            <person name="Litvintseva A."/>
            <person name="Chen Y."/>
            <person name="Heitman J."/>
            <person name="Sun S."/>
            <person name="Springer D."/>
            <person name="Dromer F."/>
            <person name="Young S.K."/>
            <person name="Zeng Q."/>
            <person name="Gargeya S."/>
            <person name="Fitzgerald M."/>
            <person name="Abouelleil A."/>
            <person name="Alvarado L."/>
            <person name="Berlin A.M."/>
            <person name="Chapman S.B."/>
            <person name="Dewar J."/>
            <person name="Goldberg J."/>
            <person name="Griggs A."/>
            <person name="Gujja S."/>
            <person name="Hansen M."/>
            <person name="Howarth C."/>
            <person name="Imamovic A."/>
            <person name="Larimer J."/>
            <person name="McCowan C."/>
            <person name="Murphy C."/>
            <person name="Pearson M."/>
            <person name="Priest M."/>
            <person name="Roberts A."/>
            <person name="Saif S."/>
            <person name="Shea T."/>
            <person name="Sykes S."/>
            <person name="Wortman J."/>
            <person name="Nusbaum C."/>
            <person name="Birren B."/>
        </authorList>
    </citation>
    <scope>NUCLEOTIDE SEQUENCE [LARGE SCALE GENOMIC DNA]</scope>
    <source>
        <strain evidence="7 8">CBS 10435</strain>
    </source>
</reference>
<feature type="transmembrane region" description="Helical" evidence="6">
    <location>
        <begin position="139"/>
        <end position="163"/>
    </location>
</feature>
<evidence type="ECO:0000256" key="6">
    <source>
        <dbReference type="SAM" id="Phobius"/>
    </source>
</evidence>
<evidence type="ECO:0000256" key="1">
    <source>
        <dbReference type="ARBA" id="ARBA00004141"/>
    </source>
</evidence>
<feature type="transmembrane region" description="Helical" evidence="6">
    <location>
        <begin position="493"/>
        <end position="515"/>
    </location>
</feature>
<evidence type="ECO:0000313" key="8">
    <source>
        <dbReference type="Proteomes" id="UP000092583"/>
    </source>
</evidence>
<dbReference type="PIRSF" id="PIRSF006060">
    <property type="entry name" value="AA_transporter"/>
    <property type="match status" value="1"/>
</dbReference>
<evidence type="ECO:0000256" key="4">
    <source>
        <dbReference type="ARBA" id="ARBA00022989"/>
    </source>
</evidence>
<dbReference type="PANTHER" id="PTHR45649">
    <property type="entry name" value="AMINO-ACID PERMEASE BAT1"/>
    <property type="match status" value="1"/>
</dbReference>
<dbReference type="EMBL" id="KI669459">
    <property type="protein sequence ID" value="OCF62237.1"/>
    <property type="molecule type" value="Genomic_DNA"/>
</dbReference>
<evidence type="ECO:0008006" key="9">
    <source>
        <dbReference type="Google" id="ProtNLM"/>
    </source>
</evidence>
<accession>A0A1B9J369</accession>
<dbReference type="PANTHER" id="PTHR45649:SF3">
    <property type="entry name" value="POLYAMINE TRANSPORTER TPO5"/>
    <property type="match status" value="1"/>
</dbReference>
<protein>
    <recommendedName>
        <fullName evidence="9">GabA permease</fullName>
    </recommendedName>
</protein>
<gene>
    <name evidence="7" type="ORF">L486_01905</name>
</gene>
<evidence type="ECO:0000313" key="7">
    <source>
        <dbReference type="EMBL" id="OCF62237.1"/>
    </source>
</evidence>
<feature type="transmembrane region" description="Helical" evidence="6">
    <location>
        <begin position="214"/>
        <end position="233"/>
    </location>
</feature>
<feature type="transmembrane region" description="Helical" evidence="6">
    <location>
        <begin position="253"/>
        <end position="277"/>
    </location>
</feature>
<proteinExistence type="predicted"/>
<comment type="subcellular location">
    <subcellularLocation>
        <location evidence="1">Membrane</location>
        <topology evidence="1">Multi-pass membrane protein</topology>
    </subcellularLocation>
</comment>
<dbReference type="STRING" id="1331196.A0A1B9J369"/>
<keyword evidence="2" id="KW-0813">Transport</keyword>
<keyword evidence="4 6" id="KW-1133">Transmembrane helix</keyword>